<dbReference type="SUPFAM" id="SSF56784">
    <property type="entry name" value="HAD-like"/>
    <property type="match status" value="1"/>
</dbReference>
<dbReference type="SFLD" id="SFLDG01135">
    <property type="entry name" value="C1.5.6:_HAD__Beta-PGM__Phospha"/>
    <property type="match status" value="1"/>
</dbReference>
<dbReference type="SFLD" id="SFLDS00003">
    <property type="entry name" value="Haloacid_Dehalogenase"/>
    <property type="match status" value="1"/>
</dbReference>
<dbReference type="PANTHER" id="PTHR18901">
    <property type="entry name" value="2-DEOXYGLUCOSE-6-PHOSPHATE PHOSPHATASE 2"/>
    <property type="match status" value="1"/>
</dbReference>
<dbReference type="AlphaFoldDB" id="A0A242A364"/>
<dbReference type="InterPro" id="IPR041492">
    <property type="entry name" value="HAD_2"/>
</dbReference>
<dbReference type="PANTHER" id="PTHR18901:SF38">
    <property type="entry name" value="PSEUDOURIDINE-5'-PHOSPHATASE"/>
    <property type="match status" value="1"/>
</dbReference>
<dbReference type="Proteomes" id="UP000195043">
    <property type="component" value="Unassembled WGS sequence"/>
</dbReference>
<evidence type="ECO:0000313" key="2">
    <source>
        <dbReference type="Proteomes" id="UP000195043"/>
    </source>
</evidence>
<comment type="caution">
    <text evidence="1">The sequence shown here is derived from an EMBL/GenBank/DDBJ whole genome shotgun (WGS) entry which is preliminary data.</text>
</comment>
<dbReference type="PRINTS" id="PR00413">
    <property type="entry name" value="HADHALOGNASE"/>
</dbReference>
<dbReference type="InterPro" id="IPR036412">
    <property type="entry name" value="HAD-like_sf"/>
</dbReference>
<dbReference type="SFLD" id="SFLDG01129">
    <property type="entry name" value="C1.5:_HAD__Beta-PGM__Phosphata"/>
    <property type="match status" value="1"/>
</dbReference>
<dbReference type="RefSeq" id="WP_086273453.1">
    <property type="nucleotide sequence ID" value="NZ_NGKU01000001.1"/>
</dbReference>
<dbReference type="InterPro" id="IPR023214">
    <property type="entry name" value="HAD_sf"/>
</dbReference>
<evidence type="ECO:0000313" key="1">
    <source>
        <dbReference type="EMBL" id="OTN75392.1"/>
    </source>
</evidence>
<dbReference type="STRING" id="1834191.A5886_000462"/>
<reference evidence="1 2" key="1">
    <citation type="submission" date="2017-05" db="EMBL/GenBank/DDBJ databases">
        <title>The Genome Sequence of Enterococcus sp. 8G7_MSG3316.</title>
        <authorList>
            <consortium name="The Broad Institute Genomics Platform"/>
            <consortium name="The Broad Institute Genomic Center for Infectious Diseases"/>
            <person name="Earl A."/>
            <person name="Manson A."/>
            <person name="Schwartman J."/>
            <person name="Gilmore M."/>
            <person name="Abouelleil A."/>
            <person name="Cao P."/>
            <person name="Chapman S."/>
            <person name="Cusick C."/>
            <person name="Shea T."/>
            <person name="Young S."/>
            <person name="Neafsey D."/>
            <person name="Nusbaum C."/>
            <person name="Birren B."/>
        </authorList>
    </citation>
    <scope>NUCLEOTIDE SEQUENCE [LARGE SCALE GENOMIC DNA]</scope>
    <source>
        <strain evidence="1 2">8G7_MSG3316</strain>
    </source>
</reference>
<proteinExistence type="predicted"/>
<accession>A0A242A364</accession>
<gene>
    <name evidence="1" type="ORF">A5886_000462</name>
</gene>
<dbReference type="Pfam" id="PF13419">
    <property type="entry name" value="HAD_2"/>
    <property type="match status" value="1"/>
</dbReference>
<organism evidence="1 2">
    <name type="scientific">Candidatus Enterococcus testudinis</name>
    <dbReference type="NCBI Taxonomy" id="1834191"/>
    <lineage>
        <taxon>Bacteria</taxon>
        <taxon>Bacillati</taxon>
        <taxon>Bacillota</taxon>
        <taxon>Bacilli</taxon>
        <taxon>Lactobacillales</taxon>
        <taxon>Enterococcaceae</taxon>
        <taxon>Enterococcus</taxon>
    </lineage>
</organism>
<dbReference type="NCBIfam" id="TIGR01509">
    <property type="entry name" value="HAD-SF-IA-v3"/>
    <property type="match status" value="1"/>
</dbReference>
<dbReference type="Gene3D" id="1.10.150.240">
    <property type="entry name" value="Putative phosphatase, domain 2"/>
    <property type="match status" value="1"/>
</dbReference>
<dbReference type="EMBL" id="NGKU01000001">
    <property type="protein sequence ID" value="OTN75392.1"/>
    <property type="molecule type" value="Genomic_DNA"/>
</dbReference>
<evidence type="ECO:0008006" key="3">
    <source>
        <dbReference type="Google" id="ProtNLM"/>
    </source>
</evidence>
<keyword evidence="2" id="KW-1185">Reference proteome</keyword>
<dbReference type="InterPro" id="IPR006439">
    <property type="entry name" value="HAD-SF_hydro_IA"/>
</dbReference>
<name>A0A242A364_9ENTE</name>
<protein>
    <recommendedName>
        <fullName evidence="3">HAD superfamily hydrolase</fullName>
    </recommendedName>
</protein>
<dbReference type="OrthoDB" id="9797743at2"/>
<dbReference type="Gene3D" id="3.40.50.1000">
    <property type="entry name" value="HAD superfamily/HAD-like"/>
    <property type="match status" value="1"/>
</dbReference>
<sequence>MKELLIFDLDGLLLDTEKIYFDGWLALFEEHQIPLTAEDISGWRGQSWKQTADQLAQVVGGHDHVQTLRAEREGFIETQMTNGTLQMKPYAKETIDLAREKGFKLALATSTMKERAAKLLPHFDLLDVFDYMTFGDDVAAHKPDPAPYLLTLDKAGKIADQALVMEDSLLGALAATRAGIQVVLIPDQSFPQTYTKADKAQLNLFAETDSLRFVYELLQTDQLT</sequence>
<dbReference type="InterPro" id="IPR023198">
    <property type="entry name" value="PGP-like_dom2"/>
</dbReference>